<dbReference type="EMBL" id="QYUK01000011">
    <property type="protein sequence ID" value="RJF87810.1"/>
    <property type="molecule type" value="Genomic_DNA"/>
</dbReference>
<name>A0A418WCU2_9PROT</name>
<organism evidence="1 2">
    <name type="scientific">Oleomonas cavernae</name>
    <dbReference type="NCBI Taxonomy" id="2320859"/>
    <lineage>
        <taxon>Bacteria</taxon>
        <taxon>Pseudomonadati</taxon>
        <taxon>Pseudomonadota</taxon>
        <taxon>Alphaproteobacteria</taxon>
        <taxon>Acetobacterales</taxon>
        <taxon>Acetobacteraceae</taxon>
        <taxon>Oleomonas</taxon>
    </lineage>
</organism>
<comment type="caution">
    <text evidence="1">The sequence shown here is derived from an EMBL/GenBank/DDBJ whole genome shotgun (WGS) entry which is preliminary data.</text>
</comment>
<proteinExistence type="predicted"/>
<gene>
    <name evidence="1" type="ORF">D3874_12895</name>
</gene>
<evidence type="ECO:0000313" key="2">
    <source>
        <dbReference type="Proteomes" id="UP000284605"/>
    </source>
</evidence>
<dbReference type="AlphaFoldDB" id="A0A418WCU2"/>
<dbReference type="Proteomes" id="UP000284605">
    <property type="component" value="Unassembled WGS sequence"/>
</dbReference>
<keyword evidence="2" id="KW-1185">Reference proteome</keyword>
<sequence length="160" mass="15739">MAAFAATQGSLGPTSTGSLVITLAAPNLVRISALDDINLGTFSGTALAGGDDVCIFSNTGGYNVTASGDGTGSAFELTGFSTGDAVPYNVQWATTAGATSGTALTAGTPLTGLGGSFTNPTCRGGAQLNARVLVDVTEAVLSEAPADNYTGTLTLLVEPQ</sequence>
<evidence type="ECO:0000313" key="1">
    <source>
        <dbReference type="EMBL" id="RJF87810.1"/>
    </source>
</evidence>
<reference evidence="1 2" key="1">
    <citation type="submission" date="2018-09" db="EMBL/GenBank/DDBJ databases">
        <authorList>
            <person name="Zhu H."/>
        </authorList>
    </citation>
    <scope>NUCLEOTIDE SEQUENCE [LARGE SCALE GENOMIC DNA]</scope>
    <source>
        <strain evidence="1 2">K1W22B-8</strain>
    </source>
</reference>
<evidence type="ECO:0008006" key="3">
    <source>
        <dbReference type="Google" id="ProtNLM"/>
    </source>
</evidence>
<protein>
    <recommendedName>
        <fullName evidence="3">DUF4402 domain-containing protein</fullName>
    </recommendedName>
</protein>
<accession>A0A418WCU2</accession>